<dbReference type="AlphaFoldDB" id="A0AAV1TGG0"/>
<gene>
    <name evidence="2" type="ORF">PM001_LOCUS6425</name>
</gene>
<evidence type="ECO:0000313" key="3">
    <source>
        <dbReference type="Proteomes" id="UP001162060"/>
    </source>
</evidence>
<feature type="compositionally biased region" description="Low complexity" evidence="1">
    <location>
        <begin position="18"/>
        <end position="31"/>
    </location>
</feature>
<organism evidence="2 3">
    <name type="scientific">Peronospora matthiolae</name>
    <dbReference type="NCBI Taxonomy" id="2874970"/>
    <lineage>
        <taxon>Eukaryota</taxon>
        <taxon>Sar</taxon>
        <taxon>Stramenopiles</taxon>
        <taxon>Oomycota</taxon>
        <taxon>Peronosporomycetes</taxon>
        <taxon>Peronosporales</taxon>
        <taxon>Peronosporaceae</taxon>
        <taxon>Peronospora</taxon>
    </lineage>
</organism>
<name>A0AAV1TGG0_9STRA</name>
<comment type="caution">
    <text evidence="2">The sequence shown here is derived from an EMBL/GenBank/DDBJ whole genome shotgun (WGS) entry which is preliminary data.</text>
</comment>
<evidence type="ECO:0000256" key="1">
    <source>
        <dbReference type="SAM" id="MobiDB-lite"/>
    </source>
</evidence>
<accession>A0AAV1TGG0</accession>
<protein>
    <submittedName>
        <fullName evidence="2">Uncharacterized protein</fullName>
    </submittedName>
</protein>
<proteinExistence type="predicted"/>
<dbReference type="EMBL" id="CAKLBY020000051">
    <property type="protein sequence ID" value="CAK7920053.1"/>
    <property type="molecule type" value="Genomic_DNA"/>
</dbReference>
<sequence>MAEGIDTLQSLYSRSGKSFSNGPSSNAAGGSLHTAHETQDIDDELGTRLPAVPRWWIATPADEVTRPDDIHVAVVQNTLH</sequence>
<feature type="compositionally biased region" description="Polar residues" evidence="1">
    <location>
        <begin position="7"/>
        <end position="17"/>
    </location>
</feature>
<evidence type="ECO:0000313" key="2">
    <source>
        <dbReference type="EMBL" id="CAK7920053.1"/>
    </source>
</evidence>
<reference evidence="2" key="1">
    <citation type="submission" date="2024-01" db="EMBL/GenBank/DDBJ databases">
        <authorList>
            <person name="Webb A."/>
        </authorList>
    </citation>
    <scope>NUCLEOTIDE SEQUENCE</scope>
    <source>
        <strain evidence="2">Pm1</strain>
    </source>
</reference>
<feature type="region of interest" description="Disordered" evidence="1">
    <location>
        <begin position="1"/>
        <end position="46"/>
    </location>
</feature>
<dbReference type="Proteomes" id="UP001162060">
    <property type="component" value="Unassembled WGS sequence"/>
</dbReference>